<evidence type="ECO:0000256" key="2">
    <source>
        <dbReference type="SAM" id="MobiDB-lite"/>
    </source>
</evidence>
<feature type="chain" id="PRO_5040858463" description="DUF4124 domain-containing protein" evidence="3">
    <location>
        <begin position="21"/>
        <end position="177"/>
    </location>
</feature>
<dbReference type="RefSeq" id="WP_214187738.1">
    <property type="nucleotide sequence ID" value="NZ_BSDS01000002.1"/>
</dbReference>
<evidence type="ECO:0000313" key="6">
    <source>
        <dbReference type="Proteomes" id="UP001144352"/>
    </source>
</evidence>
<organism evidence="5 6">
    <name type="scientific">Geobacter hydrogenophilus</name>
    <dbReference type="NCBI Taxonomy" id="40983"/>
    <lineage>
        <taxon>Bacteria</taxon>
        <taxon>Pseudomonadati</taxon>
        <taxon>Thermodesulfobacteriota</taxon>
        <taxon>Desulfuromonadia</taxon>
        <taxon>Geobacterales</taxon>
        <taxon>Geobacteraceae</taxon>
        <taxon>Geobacter</taxon>
    </lineage>
</organism>
<feature type="coiled-coil region" evidence="1">
    <location>
        <begin position="105"/>
        <end position="165"/>
    </location>
</feature>
<name>A0A9W6G1R7_9BACT</name>
<reference evidence="5" key="1">
    <citation type="submission" date="2022-12" db="EMBL/GenBank/DDBJ databases">
        <title>Reference genome sequencing for broad-spectrum identification of bacterial and archaeal isolates by mass spectrometry.</title>
        <authorList>
            <person name="Sekiguchi Y."/>
            <person name="Tourlousse D.M."/>
        </authorList>
    </citation>
    <scope>NUCLEOTIDE SEQUENCE</scope>
    <source>
        <strain evidence="5">H2</strain>
    </source>
</reference>
<dbReference type="AlphaFoldDB" id="A0A9W6G1R7"/>
<gene>
    <name evidence="5" type="ORF">GHYDROH2_27760</name>
</gene>
<feature type="signal peptide" evidence="3">
    <location>
        <begin position="1"/>
        <end position="20"/>
    </location>
</feature>
<dbReference type="InterPro" id="IPR025392">
    <property type="entry name" value="DUF4124"/>
</dbReference>
<keyword evidence="3" id="KW-0732">Signal</keyword>
<feature type="region of interest" description="Disordered" evidence="2">
    <location>
        <begin position="36"/>
        <end position="93"/>
    </location>
</feature>
<sequence length="177" mass="20214">MKQLIIALAVVTGFSGAARADTYRWVDNKGVVNFTDNPDLIPSKYRKRVRKSPSMASPTPSTESKPESRPQRQSTPPANSSEKKPTGGLSEQEWRSRFAALRSELKALQDGLPKKREALDQLRRKRTIYQRPQDRVAYNEQMDKIERDEARIKELEAQLSALDNEASRSGVPFEWRK</sequence>
<dbReference type="EMBL" id="BSDS01000002">
    <property type="protein sequence ID" value="GLI39275.1"/>
    <property type="molecule type" value="Genomic_DNA"/>
</dbReference>
<feature type="compositionally biased region" description="Polar residues" evidence="2">
    <location>
        <begin position="71"/>
        <end position="80"/>
    </location>
</feature>
<proteinExistence type="predicted"/>
<keyword evidence="6" id="KW-1185">Reference proteome</keyword>
<evidence type="ECO:0000259" key="4">
    <source>
        <dbReference type="Pfam" id="PF13511"/>
    </source>
</evidence>
<comment type="caution">
    <text evidence="5">The sequence shown here is derived from an EMBL/GenBank/DDBJ whole genome shotgun (WGS) entry which is preliminary data.</text>
</comment>
<dbReference type="Pfam" id="PF13511">
    <property type="entry name" value="DUF4124"/>
    <property type="match status" value="1"/>
</dbReference>
<evidence type="ECO:0000256" key="1">
    <source>
        <dbReference type="SAM" id="Coils"/>
    </source>
</evidence>
<evidence type="ECO:0000313" key="5">
    <source>
        <dbReference type="EMBL" id="GLI39275.1"/>
    </source>
</evidence>
<accession>A0A9W6G1R7</accession>
<feature type="domain" description="DUF4124" evidence="4">
    <location>
        <begin position="14"/>
        <end position="62"/>
    </location>
</feature>
<protein>
    <recommendedName>
        <fullName evidence="4">DUF4124 domain-containing protein</fullName>
    </recommendedName>
</protein>
<dbReference type="Proteomes" id="UP001144352">
    <property type="component" value="Unassembled WGS sequence"/>
</dbReference>
<evidence type="ECO:0000256" key="3">
    <source>
        <dbReference type="SAM" id="SignalP"/>
    </source>
</evidence>
<keyword evidence="1" id="KW-0175">Coiled coil</keyword>